<accession>A0A2S2DVP6</accession>
<reference evidence="2" key="1">
    <citation type="submission" date="2018-05" db="EMBL/GenBank/DDBJ databases">
        <title>Pseudarcicella sp. HME7025 Genome sequencing and assembly.</title>
        <authorList>
            <person name="Kim H."/>
            <person name="Kang H."/>
            <person name="Joh K."/>
        </authorList>
    </citation>
    <scope>NUCLEOTIDE SEQUENCE [LARGE SCALE GENOMIC DNA]</scope>
    <source>
        <strain evidence="2">HME7025</strain>
    </source>
</reference>
<dbReference type="InterPro" id="IPR037063">
    <property type="entry name" value="PHb_sf"/>
</dbReference>
<sequence>MGLFSAILGNAGSVSADQLQKDYAKILIDGEAIEIGFKLLRDTFIFTNKRLILIDKQGITGSKTEYKSINYKTISRFSVETAGTFELDAELKIWISGEANPSIIKQFNKSVDVYEVQKVLAFHVLK</sequence>
<dbReference type="EMBL" id="CP029346">
    <property type="protein sequence ID" value="AWL09504.1"/>
    <property type="molecule type" value="Genomic_DNA"/>
</dbReference>
<proteinExistence type="predicted"/>
<dbReference type="SUPFAM" id="SSF50729">
    <property type="entry name" value="PH domain-like"/>
    <property type="match status" value="1"/>
</dbReference>
<dbReference type="Gene3D" id="2.30.29.50">
    <property type="entry name" value="Bacterial Pleckstrin homology domain"/>
    <property type="match status" value="1"/>
</dbReference>
<dbReference type="Pfam" id="PF08000">
    <property type="entry name" value="bPH_1"/>
    <property type="match status" value="1"/>
</dbReference>
<dbReference type="RefSeq" id="WP_109323182.1">
    <property type="nucleotide sequence ID" value="NZ_CP029346.1"/>
</dbReference>
<keyword evidence="2" id="KW-1185">Reference proteome</keyword>
<dbReference type="CDD" id="cd13225">
    <property type="entry name" value="PH-like_bacteria"/>
    <property type="match status" value="1"/>
</dbReference>
<dbReference type="InterPro" id="IPR012544">
    <property type="entry name" value="PHb"/>
</dbReference>
<dbReference type="KEGG" id="psez:HME7025_01651"/>
<dbReference type="PANTHER" id="PTHR35796:SF3">
    <property type="entry name" value="BHLH DOMAIN-CONTAINING PROTEIN"/>
    <property type="match status" value="1"/>
</dbReference>
<evidence type="ECO:0000313" key="2">
    <source>
        <dbReference type="Proteomes" id="UP000245468"/>
    </source>
</evidence>
<dbReference type="AlphaFoldDB" id="A0A2S2DVP6"/>
<dbReference type="Proteomes" id="UP000245468">
    <property type="component" value="Chromosome"/>
</dbReference>
<protein>
    <submittedName>
        <fullName evidence="1">Uncharacterized protein</fullName>
    </submittedName>
</protein>
<evidence type="ECO:0000313" key="1">
    <source>
        <dbReference type="EMBL" id="AWL09504.1"/>
    </source>
</evidence>
<organism evidence="1 2">
    <name type="scientific">Aquirufa nivalisilvae</name>
    <dbReference type="NCBI Taxonomy" id="2516557"/>
    <lineage>
        <taxon>Bacteria</taxon>
        <taxon>Pseudomonadati</taxon>
        <taxon>Bacteroidota</taxon>
        <taxon>Cytophagia</taxon>
        <taxon>Cytophagales</taxon>
        <taxon>Flectobacillaceae</taxon>
        <taxon>Aquirufa</taxon>
    </lineage>
</organism>
<dbReference type="PANTHER" id="PTHR35796">
    <property type="entry name" value="HYPOTHETICAL CYTOSOLIC PROTEIN"/>
    <property type="match status" value="1"/>
</dbReference>
<gene>
    <name evidence="1" type="ORF">HME7025_01651</name>
</gene>
<dbReference type="OrthoDB" id="9803613at2"/>
<name>A0A2S2DVP6_9BACT</name>